<evidence type="ECO:0000256" key="7">
    <source>
        <dbReference type="ARBA" id="ARBA00023053"/>
    </source>
</evidence>
<evidence type="ECO:0000256" key="3">
    <source>
        <dbReference type="ARBA" id="ARBA00022448"/>
    </source>
</evidence>
<comment type="caution">
    <text evidence="13">The sequence shown here is derived from an EMBL/GenBank/DDBJ whole genome shotgun (WGS) entry which is preliminary data.</text>
</comment>
<evidence type="ECO:0000256" key="10">
    <source>
        <dbReference type="ARBA" id="ARBA00023201"/>
    </source>
</evidence>
<keyword evidence="7" id="KW-0915">Sodium</keyword>
<accession>A0A8X6NC35</accession>
<dbReference type="Gene3D" id="1.10.287.770">
    <property type="entry name" value="YojJ-like"/>
    <property type="match status" value="1"/>
</dbReference>
<dbReference type="PANTHER" id="PTHR11690">
    <property type="entry name" value="AMILORIDE-SENSITIVE SODIUM CHANNEL-RELATED"/>
    <property type="match status" value="1"/>
</dbReference>
<keyword evidence="14" id="KW-1185">Reference proteome</keyword>
<keyword evidence="11 12" id="KW-0407">Ion channel</keyword>
<comment type="subcellular location">
    <subcellularLocation>
        <location evidence="1">Membrane</location>
        <topology evidence="1">Multi-pass membrane protein</topology>
    </subcellularLocation>
</comment>
<dbReference type="EMBL" id="BMAW01102937">
    <property type="protein sequence ID" value="GFT06568.1"/>
    <property type="molecule type" value="Genomic_DNA"/>
</dbReference>
<proteinExistence type="inferred from homology"/>
<evidence type="ECO:0000256" key="12">
    <source>
        <dbReference type="RuleBase" id="RU000679"/>
    </source>
</evidence>
<comment type="similarity">
    <text evidence="2 12">Belongs to the amiloride-sensitive sodium channel (TC 1.A.6) family.</text>
</comment>
<evidence type="ECO:0000256" key="6">
    <source>
        <dbReference type="ARBA" id="ARBA00022989"/>
    </source>
</evidence>
<keyword evidence="6" id="KW-1133">Transmembrane helix</keyword>
<keyword evidence="4 12" id="KW-0894">Sodium channel</keyword>
<reference evidence="13" key="1">
    <citation type="submission" date="2020-08" db="EMBL/GenBank/DDBJ databases">
        <title>Multicomponent nature underlies the extraordinary mechanical properties of spider dragline silk.</title>
        <authorList>
            <person name="Kono N."/>
            <person name="Nakamura H."/>
            <person name="Mori M."/>
            <person name="Yoshida Y."/>
            <person name="Ohtoshi R."/>
            <person name="Malay A.D."/>
            <person name="Moran D.A.P."/>
            <person name="Tomita M."/>
            <person name="Numata K."/>
            <person name="Arakawa K."/>
        </authorList>
    </citation>
    <scope>NUCLEOTIDE SEQUENCE</scope>
</reference>
<dbReference type="Pfam" id="PF00858">
    <property type="entry name" value="ASC"/>
    <property type="match status" value="1"/>
</dbReference>
<keyword evidence="5 12" id="KW-0812">Transmembrane</keyword>
<gene>
    <name evidence="13" type="primary">AVEN_235582_1</name>
    <name evidence="13" type="ORF">NPIL_258461</name>
</gene>
<dbReference type="PANTHER" id="PTHR11690:SF248">
    <property type="entry name" value="PICKPOCKET 17, ISOFORM A"/>
    <property type="match status" value="1"/>
</dbReference>
<keyword evidence="3 12" id="KW-0813">Transport</keyword>
<evidence type="ECO:0000313" key="14">
    <source>
        <dbReference type="Proteomes" id="UP000887013"/>
    </source>
</evidence>
<evidence type="ECO:0000313" key="13">
    <source>
        <dbReference type="EMBL" id="GFT06568.1"/>
    </source>
</evidence>
<dbReference type="GO" id="GO:0005886">
    <property type="term" value="C:plasma membrane"/>
    <property type="evidence" value="ECO:0007669"/>
    <property type="project" value="TreeGrafter"/>
</dbReference>
<keyword evidence="8 12" id="KW-0406">Ion transport</keyword>
<keyword evidence="10 12" id="KW-0739">Sodium transport</keyword>
<dbReference type="Proteomes" id="UP000887013">
    <property type="component" value="Unassembled WGS sequence"/>
</dbReference>
<evidence type="ECO:0000256" key="2">
    <source>
        <dbReference type="ARBA" id="ARBA00007193"/>
    </source>
</evidence>
<name>A0A8X6NC35_NEPPI</name>
<evidence type="ECO:0000256" key="4">
    <source>
        <dbReference type="ARBA" id="ARBA00022461"/>
    </source>
</evidence>
<evidence type="ECO:0000256" key="11">
    <source>
        <dbReference type="ARBA" id="ARBA00023303"/>
    </source>
</evidence>
<evidence type="ECO:0000256" key="1">
    <source>
        <dbReference type="ARBA" id="ARBA00004141"/>
    </source>
</evidence>
<organism evidence="13 14">
    <name type="scientific">Nephila pilipes</name>
    <name type="common">Giant wood spider</name>
    <name type="synonym">Nephila maculata</name>
    <dbReference type="NCBI Taxonomy" id="299642"/>
    <lineage>
        <taxon>Eukaryota</taxon>
        <taxon>Metazoa</taxon>
        <taxon>Ecdysozoa</taxon>
        <taxon>Arthropoda</taxon>
        <taxon>Chelicerata</taxon>
        <taxon>Arachnida</taxon>
        <taxon>Araneae</taxon>
        <taxon>Araneomorphae</taxon>
        <taxon>Entelegynae</taxon>
        <taxon>Araneoidea</taxon>
        <taxon>Nephilidae</taxon>
        <taxon>Nephila</taxon>
    </lineage>
</organism>
<dbReference type="AlphaFoldDB" id="A0A8X6NC35"/>
<dbReference type="InterPro" id="IPR001873">
    <property type="entry name" value="ENaC"/>
</dbReference>
<dbReference type="OrthoDB" id="6437007at2759"/>
<evidence type="ECO:0000256" key="5">
    <source>
        <dbReference type="ARBA" id="ARBA00022692"/>
    </source>
</evidence>
<evidence type="ECO:0000256" key="8">
    <source>
        <dbReference type="ARBA" id="ARBA00023065"/>
    </source>
</evidence>
<dbReference type="GO" id="GO:0015280">
    <property type="term" value="F:ligand-gated sodium channel activity"/>
    <property type="evidence" value="ECO:0007669"/>
    <property type="project" value="TreeGrafter"/>
</dbReference>
<keyword evidence="9" id="KW-0472">Membrane</keyword>
<sequence length="388" mass="46385">MIISGDIYQVPKLGYYANYSREEILSALLEIYTHDFNTDDAQYWSWEKPLFQNARNSYRKMKRTFTYDYERRFYKTCYSTNLHIYGNEEVETSYSDESIGTDQSVHDLIVYMRDEDTMFPWTVPRIFFSVHSPFVPNDPFEEGVKLEKNHDYLINIKMEEEHLLESPYPTNCTDYEELWEKNNKTGPRSQEMCKEWCLRSYFKPCHVCWKVLTMLEEPTQICQKIEICYKDINLIHTLNDCQRNCNLNCKKLIYRYEIVDRVIDLFSNTTQEFESYKDQIRIKIVIKNPEVIVMSHKPLYTAMDIFSYVGGLMGCWLGISVWAFTEITETTFSTFLRFLKQYLKNSDHSSPTRNQLSFSRNHHNSMVSKYSNRVEKKLLKKKPEILLK</sequence>
<evidence type="ECO:0000256" key="9">
    <source>
        <dbReference type="ARBA" id="ARBA00023136"/>
    </source>
</evidence>
<protein>
    <submittedName>
        <fullName evidence="13">Uncharacterized protein</fullName>
    </submittedName>
</protein>